<dbReference type="RefSeq" id="WP_183494028.1">
    <property type="nucleotide sequence ID" value="NZ_JACIFF010000001.1"/>
</dbReference>
<reference evidence="2 3" key="1">
    <citation type="submission" date="2020-08" db="EMBL/GenBank/DDBJ databases">
        <title>Genomic Encyclopedia of Type Strains, Phase IV (KMG-IV): sequencing the most valuable type-strain genomes for metagenomic binning, comparative biology and taxonomic classification.</title>
        <authorList>
            <person name="Goeker M."/>
        </authorList>
    </citation>
    <scope>NUCLEOTIDE SEQUENCE [LARGE SCALE GENOMIC DNA]</scope>
    <source>
        <strain evidence="2 3">DSM 105137</strain>
    </source>
</reference>
<name>A0A840E6S1_9BACT</name>
<dbReference type="InterPro" id="IPR011037">
    <property type="entry name" value="Pyrv_Knase-like_insert_dom_sf"/>
</dbReference>
<feature type="domain" description="MOSC" evidence="1">
    <location>
        <begin position="102"/>
        <end position="265"/>
    </location>
</feature>
<comment type="caution">
    <text evidence="2">The sequence shown here is derived from an EMBL/GenBank/DDBJ whole genome shotgun (WGS) entry which is preliminary data.</text>
</comment>
<sequence>MRVAAIYRYPVKSLGGESLNQADLAERGLVDDRRWMIVDASGQFISQRTHPHLARFGARVSGDRGLHIYRIADNRLLVDLPDARPKGPQTKRVTVWDDSLDAPVIDSPELANELGIPGIRLAYMHDGVERTIDPRYAKSGERVSFADGYPYLFTTTASLNMLSQRYGRELDVRRFRPSVVIESATAYAEDEWTGLCIGSHSFYLPKPCARCVMITNDPDTGEREPAVLTTLATHRKRGNKVIFGMNGIWSGGDGPLRVGDEVTVI</sequence>
<dbReference type="GO" id="GO:0003824">
    <property type="term" value="F:catalytic activity"/>
    <property type="evidence" value="ECO:0007669"/>
    <property type="project" value="InterPro"/>
</dbReference>
<evidence type="ECO:0000313" key="3">
    <source>
        <dbReference type="Proteomes" id="UP000576209"/>
    </source>
</evidence>
<dbReference type="GO" id="GO:0030170">
    <property type="term" value="F:pyridoxal phosphate binding"/>
    <property type="evidence" value="ECO:0007669"/>
    <property type="project" value="InterPro"/>
</dbReference>
<dbReference type="InterPro" id="IPR005302">
    <property type="entry name" value="MoCF_Sase_C"/>
</dbReference>
<evidence type="ECO:0000313" key="2">
    <source>
        <dbReference type="EMBL" id="MBB4077788.1"/>
    </source>
</evidence>
<organism evidence="2 3">
    <name type="scientific">Neolewinella aquimaris</name>
    <dbReference type="NCBI Taxonomy" id="1835722"/>
    <lineage>
        <taxon>Bacteria</taxon>
        <taxon>Pseudomonadati</taxon>
        <taxon>Bacteroidota</taxon>
        <taxon>Saprospiria</taxon>
        <taxon>Saprospirales</taxon>
        <taxon>Lewinellaceae</taxon>
        <taxon>Neolewinella</taxon>
    </lineage>
</organism>
<dbReference type="AlphaFoldDB" id="A0A840E6S1"/>
<dbReference type="PANTHER" id="PTHR14237:SF19">
    <property type="entry name" value="MITOCHONDRIAL AMIDOXIME REDUCING COMPONENT 1"/>
    <property type="match status" value="1"/>
</dbReference>
<proteinExistence type="predicted"/>
<dbReference type="Pfam" id="PF03473">
    <property type="entry name" value="MOSC"/>
    <property type="match status" value="1"/>
</dbReference>
<accession>A0A840E6S1</accession>
<dbReference type="Pfam" id="PF03476">
    <property type="entry name" value="MOSC_N"/>
    <property type="match status" value="1"/>
</dbReference>
<dbReference type="PROSITE" id="PS51340">
    <property type="entry name" value="MOSC"/>
    <property type="match status" value="1"/>
</dbReference>
<dbReference type="InterPro" id="IPR005303">
    <property type="entry name" value="MOCOS_middle"/>
</dbReference>
<evidence type="ECO:0000259" key="1">
    <source>
        <dbReference type="PROSITE" id="PS51340"/>
    </source>
</evidence>
<dbReference type="EMBL" id="JACIFF010000001">
    <property type="protein sequence ID" value="MBB4077788.1"/>
    <property type="molecule type" value="Genomic_DNA"/>
</dbReference>
<dbReference type="GO" id="GO:0030151">
    <property type="term" value="F:molybdenum ion binding"/>
    <property type="evidence" value="ECO:0007669"/>
    <property type="project" value="InterPro"/>
</dbReference>
<gene>
    <name evidence="2" type="ORF">GGR28_000389</name>
</gene>
<dbReference type="PANTHER" id="PTHR14237">
    <property type="entry name" value="MOLYBDOPTERIN COFACTOR SULFURASE MOSC"/>
    <property type="match status" value="1"/>
</dbReference>
<dbReference type="Proteomes" id="UP000576209">
    <property type="component" value="Unassembled WGS sequence"/>
</dbReference>
<keyword evidence="3" id="KW-1185">Reference proteome</keyword>
<dbReference type="SUPFAM" id="SSF50800">
    <property type="entry name" value="PK beta-barrel domain-like"/>
    <property type="match status" value="1"/>
</dbReference>
<dbReference type="SUPFAM" id="SSF141673">
    <property type="entry name" value="MOSC N-terminal domain-like"/>
    <property type="match status" value="1"/>
</dbReference>
<protein>
    <recommendedName>
        <fullName evidence="1">MOSC domain-containing protein</fullName>
    </recommendedName>
</protein>